<accession>A0A0B0PTJ8</accession>
<dbReference type="EMBL" id="KN451913">
    <property type="protein sequence ID" value="KHG29778.1"/>
    <property type="molecule type" value="Genomic_DNA"/>
</dbReference>
<gene>
    <name evidence="1" type="ORF">F383_12567</name>
</gene>
<organism evidence="1 2">
    <name type="scientific">Gossypium arboreum</name>
    <name type="common">Tree cotton</name>
    <name type="synonym">Gossypium nanking</name>
    <dbReference type="NCBI Taxonomy" id="29729"/>
    <lineage>
        <taxon>Eukaryota</taxon>
        <taxon>Viridiplantae</taxon>
        <taxon>Streptophyta</taxon>
        <taxon>Embryophyta</taxon>
        <taxon>Tracheophyta</taxon>
        <taxon>Spermatophyta</taxon>
        <taxon>Magnoliopsida</taxon>
        <taxon>eudicotyledons</taxon>
        <taxon>Gunneridae</taxon>
        <taxon>Pentapetalae</taxon>
        <taxon>rosids</taxon>
        <taxon>malvids</taxon>
        <taxon>Malvales</taxon>
        <taxon>Malvaceae</taxon>
        <taxon>Malvoideae</taxon>
        <taxon>Gossypium</taxon>
    </lineage>
</organism>
<keyword evidence="2" id="KW-1185">Reference proteome</keyword>
<protein>
    <submittedName>
        <fullName evidence="1">Uncharacterized protein</fullName>
    </submittedName>
</protein>
<sequence length="33" mass="4018">MVIYKTNHIPITSQYIWPNQMTYIKLTKSLYMP</sequence>
<proteinExistence type="predicted"/>
<dbReference type="Proteomes" id="UP000032142">
    <property type="component" value="Unassembled WGS sequence"/>
</dbReference>
<reference evidence="2" key="1">
    <citation type="submission" date="2014-09" db="EMBL/GenBank/DDBJ databases">
        <authorList>
            <person name="Mudge J."/>
            <person name="Ramaraj T."/>
            <person name="Lindquist I.E."/>
            <person name="Bharti A.K."/>
            <person name="Sundararajan A."/>
            <person name="Cameron C.T."/>
            <person name="Woodward J.E."/>
            <person name="May G.D."/>
            <person name="Brubaker C."/>
            <person name="Broadhvest J."/>
            <person name="Wilkins T.A."/>
        </authorList>
    </citation>
    <scope>NUCLEOTIDE SEQUENCE</scope>
    <source>
        <strain evidence="2">cv. AKA8401</strain>
    </source>
</reference>
<name>A0A0B0PTJ8_GOSAR</name>
<evidence type="ECO:0000313" key="2">
    <source>
        <dbReference type="Proteomes" id="UP000032142"/>
    </source>
</evidence>
<evidence type="ECO:0000313" key="1">
    <source>
        <dbReference type="EMBL" id="KHG29778.1"/>
    </source>
</evidence>
<dbReference type="AlphaFoldDB" id="A0A0B0PTJ8"/>